<name>A0A0V1N9J2_9BILA</name>
<dbReference type="Proteomes" id="UP000054843">
    <property type="component" value="Unassembled WGS sequence"/>
</dbReference>
<evidence type="ECO:0000313" key="2">
    <source>
        <dbReference type="EMBL" id="KRZ80667.1"/>
    </source>
</evidence>
<dbReference type="AlphaFoldDB" id="A0A0V1N9J2"/>
<keyword evidence="3" id="KW-1185">Reference proteome</keyword>
<protein>
    <submittedName>
        <fullName evidence="2">Uncharacterized protein</fullName>
    </submittedName>
</protein>
<reference evidence="2 3" key="1">
    <citation type="submission" date="2015-01" db="EMBL/GenBank/DDBJ databases">
        <title>Evolution of Trichinella species and genotypes.</title>
        <authorList>
            <person name="Korhonen P.K."/>
            <person name="Edoardo P."/>
            <person name="Giuseppe L.R."/>
            <person name="Gasser R.B."/>
        </authorList>
    </citation>
    <scope>NUCLEOTIDE SEQUENCE [LARGE SCALE GENOMIC DNA]</scope>
    <source>
        <strain evidence="2">ISS1980</strain>
    </source>
</reference>
<dbReference type="EMBL" id="JYDO01000001">
    <property type="protein sequence ID" value="KRZ80667.1"/>
    <property type="molecule type" value="Genomic_DNA"/>
</dbReference>
<sequence>MVELKRTSPLHLAPKRTSAKKPPSYPSPSKIKRTSPLHLANEFSCRSGQCICDGICFTIDVSDFAGEGCDVVQLSDFTWVVNLNLFEAAGVCRKKCKGPPMSLNLLDPLLE</sequence>
<gene>
    <name evidence="2" type="ORF">T10_5522</name>
</gene>
<feature type="region of interest" description="Disordered" evidence="1">
    <location>
        <begin position="1"/>
        <end position="33"/>
    </location>
</feature>
<evidence type="ECO:0000313" key="3">
    <source>
        <dbReference type="Proteomes" id="UP000054843"/>
    </source>
</evidence>
<evidence type="ECO:0000256" key="1">
    <source>
        <dbReference type="SAM" id="MobiDB-lite"/>
    </source>
</evidence>
<organism evidence="2 3">
    <name type="scientific">Trichinella papuae</name>
    <dbReference type="NCBI Taxonomy" id="268474"/>
    <lineage>
        <taxon>Eukaryota</taxon>
        <taxon>Metazoa</taxon>
        <taxon>Ecdysozoa</taxon>
        <taxon>Nematoda</taxon>
        <taxon>Enoplea</taxon>
        <taxon>Dorylaimia</taxon>
        <taxon>Trichinellida</taxon>
        <taxon>Trichinellidae</taxon>
        <taxon>Trichinella</taxon>
    </lineage>
</organism>
<comment type="caution">
    <text evidence="2">The sequence shown here is derived from an EMBL/GenBank/DDBJ whole genome shotgun (WGS) entry which is preliminary data.</text>
</comment>
<proteinExistence type="predicted"/>
<accession>A0A0V1N9J2</accession>